<evidence type="ECO:0000313" key="2">
    <source>
        <dbReference type="Proteomes" id="UP000053095"/>
    </source>
</evidence>
<dbReference type="Gene3D" id="3.30.559.30">
    <property type="entry name" value="Nonribosomal peptide synthetase, condensation domain"/>
    <property type="match status" value="1"/>
</dbReference>
<dbReference type="EMBL" id="DF933843">
    <property type="protein sequence ID" value="GAM43121.1"/>
    <property type="molecule type" value="Genomic_DNA"/>
</dbReference>
<reference evidence="2" key="1">
    <citation type="journal article" date="2015" name="Genome Announc.">
        <title>Draft genome sequence of Talaromyces cellulolyticus strain Y-94, a source of lignocellulosic biomass-degrading enzymes.</title>
        <authorList>
            <person name="Fujii T."/>
            <person name="Koike H."/>
            <person name="Sawayama S."/>
            <person name="Yano S."/>
            <person name="Inoue H."/>
        </authorList>
    </citation>
    <scope>NUCLEOTIDE SEQUENCE [LARGE SCALE GENOMIC DNA]</scope>
    <source>
        <strain evidence="2">Y-94</strain>
    </source>
</reference>
<dbReference type="Proteomes" id="UP000053095">
    <property type="component" value="Unassembled WGS sequence"/>
</dbReference>
<sequence length="278" mass="31635">MEVLSKAAQTLVFSPPAELNLIISSAGLGLDDYEYIYSCPPGQAEFLSQGARPDSLHAYAILRLAEDKHQVVSKLDHRLYDGTLLRVFDADFQKYQRDPQNINGTYANFLSMRSQVDMQMAVKDVLLRTRDDFWQYTEHSTVWIDDIYRSYGDGVSREDSANQALFLFQPFEPAASSSSPSLAPVGGQRQQWLVMAKSGITMPHPYAVLFEVVRTGHVDRYKLKFAYNSSFWTKEEVERKLLIVEKMVLHAVEDPDALVGDVLRDTKSFENIVKPNQR</sequence>
<keyword evidence="2" id="KW-1185">Reference proteome</keyword>
<accession>A0A0B8N1V3</accession>
<proteinExistence type="predicted"/>
<name>A0A0B8N1V3_TALPI</name>
<dbReference type="SUPFAM" id="SSF52777">
    <property type="entry name" value="CoA-dependent acyltransferases"/>
    <property type="match status" value="1"/>
</dbReference>
<dbReference type="AlphaFoldDB" id="A0A0B8N1V3"/>
<protein>
    <submittedName>
        <fullName evidence="1">Uncharacterized protein</fullName>
    </submittedName>
</protein>
<gene>
    <name evidence="1" type="ORF">TCE0_047r17677</name>
</gene>
<evidence type="ECO:0000313" key="1">
    <source>
        <dbReference type="EMBL" id="GAM43121.1"/>
    </source>
</evidence>
<organism evidence="1 2">
    <name type="scientific">Talaromyces pinophilus</name>
    <name type="common">Penicillium pinophilum</name>
    <dbReference type="NCBI Taxonomy" id="128442"/>
    <lineage>
        <taxon>Eukaryota</taxon>
        <taxon>Fungi</taxon>
        <taxon>Dikarya</taxon>
        <taxon>Ascomycota</taxon>
        <taxon>Pezizomycotina</taxon>
        <taxon>Eurotiomycetes</taxon>
        <taxon>Eurotiomycetidae</taxon>
        <taxon>Eurotiales</taxon>
        <taxon>Trichocomaceae</taxon>
        <taxon>Talaromyces</taxon>
        <taxon>Talaromyces sect. Talaromyces</taxon>
    </lineage>
</organism>